<protein>
    <submittedName>
        <fullName evidence="5">DNA-binding transcriptional regulator, LacI/PurR family</fullName>
    </submittedName>
</protein>
<dbReference type="PANTHER" id="PTHR30146">
    <property type="entry name" value="LACI-RELATED TRANSCRIPTIONAL REPRESSOR"/>
    <property type="match status" value="1"/>
</dbReference>
<reference evidence="6" key="1">
    <citation type="submission" date="2016-10" db="EMBL/GenBank/DDBJ databases">
        <authorList>
            <person name="Varghese N."/>
            <person name="Submissions S."/>
        </authorList>
    </citation>
    <scope>NUCLEOTIDE SEQUENCE [LARGE SCALE GENOMIC DNA]</scope>
    <source>
        <strain evidence="6">CGMCC 1.10783</strain>
    </source>
</reference>
<name>A0A1G8YNR6_9MICC</name>
<dbReference type="SUPFAM" id="SSF53822">
    <property type="entry name" value="Periplasmic binding protein-like I"/>
    <property type="match status" value="1"/>
</dbReference>
<dbReference type="PANTHER" id="PTHR30146:SF148">
    <property type="entry name" value="HTH-TYPE TRANSCRIPTIONAL REPRESSOR PURR-RELATED"/>
    <property type="match status" value="1"/>
</dbReference>
<dbReference type="InterPro" id="IPR010982">
    <property type="entry name" value="Lambda_DNA-bd_dom_sf"/>
</dbReference>
<dbReference type="Pfam" id="PF13377">
    <property type="entry name" value="Peripla_BP_3"/>
    <property type="match status" value="1"/>
</dbReference>
<dbReference type="InterPro" id="IPR046335">
    <property type="entry name" value="LacI/GalR-like_sensor"/>
</dbReference>
<dbReference type="STRING" id="1045773.SAMN05216555_1279"/>
<keyword evidence="2" id="KW-0805">Transcription regulation</keyword>
<dbReference type="CDD" id="cd01392">
    <property type="entry name" value="HTH_LacI"/>
    <property type="match status" value="1"/>
</dbReference>
<dbReference type="AlphaFoldDB" id="A0A1G8YNR6"/>
<dbReference type="Pfam" id="PF00356">
    <property type="entry name" value="LacI"/>
    <property type="match status" value="1"/>
</dbReference>
<evidence type="ECO:0000256" key="4">
    <source>
        <dbReference type="ARBA" id="ARBA00023163"/>
    </source>
</evidence>
<dbReference type="SUPFAM" id="SSF47413">
    <property type="entry name" value="lambda repressor-like DNA-binding domains"/>
    <property type="match status" value="1"/>
</dbReference>
<dbReference type="GO" id="GO:0003700">
    <property type="term" value="F:DNA-binding transcription factor activity"/>
    <property type="evidence" value="ECO:0007669"/>
    <property type="project" value="TreeGrafter"/>
</dbReference>
<dbReference type="PROSITE" id="PS50932">
    <property type="entry name" value="HTH_LACI_2"/>
    <property type="match status" value="1"/>
</dbReference>
<evidence type="ECO:0000256" key="3">
    <source>
        <dbReference type="ARBA" id="ARBA00023125"/>
    </source>
</evidence>
<gene>
    <name evidence="5" type="ORF">SAMN05216555_1279</name>
</gene>
<sequence length="364" mass="38288">MAKRPTVYDVAARAGVSIATVSFTFSQPHKVRPATREAVEEAARALGYLPSASARGLASGKTGAIGLFSFAYYARERGLQPDSQTPFGDEANEDFRMFPLYHDEVQRGVQVECWRRGYVLMVGDAKGAAGEADLAGIAGRVDGLAVFPNTVPDDVLMRISRRIPVVELSIPINNTGLHGVSVDNEGGMAELTGHLVEVHGLRDIAFVGPKGFPDKEHRFSGYAGAMVAAGLPLRTVDTAPIGHLADFAASTVAEFVAAGKLPQALVCSTDEEALAYMDALAAAGIDVPGQIAVTGFDGLVAGLVNRPSLTTVRQPLVELGRAGASILIDQVAKPGKGAVTRQLPVKLMIRESCGCQAQPGNQVR</sequence>
<dbReference type="SMART" id="SM00354">
    <property type="entry name" value="HTH_LACI"/>
    <property type="match status" value="1"/>
</dbReference>
<dbReference type="Gene3D" id="1.10.260.40">
    <property type="entry name" value="lambda repressor-like DNA-binding domains"/>
    <property type="match status" value="1"/>
</dbReference>
<dbReference type="RefSeq" id="WP_074591634.1">
    <property type="nucleotide sequence ID" value="NZ_FNEI01000027.1"/>
</dbReference>
<dbReference type="GO" id="GO:0000976">
    <property type="term" value="F:transcription cis-regulatory region binding"/>
    <property type="evidence" value="ECO:0007669"/>
    <property type="project" value="TreeGrafter"/>
</dbReference>
<accession>A0A1G8YNR6</accession>
<evidence type="ECO:0000256" key="2">
    <source>
        <dbReference type="ARBA" id="ARBA00023015"/>
    </source>
</evidence>
<proteinExistence type="predicted"/>
<organism evidence="5 6">
    <name type="scientific">Arthrobacter cupressi</name>
    <dbReference type="NCBI Taxonomy" id="1045773"/>
    <lineage>
        <taxon>Bacteria</taxon>
        <taxon>Bacillati</taxon>
        <taxon>Actinomycetota</taxon>
        <taxon>Actinomycetes</taxon>
        <taxon>Micrococcales</taxon>
        <taxon>Micrococcaceae</taxon>
        <taxon>Arthrobacter</taxon>
    </lineage>
</organism>
<keyword evidence="6" id="KW-1185">Reference proteome</keyword>
<dbReference type="Proteomes" id="UP000182130">
    <property type="component" value="Unassembled WGS sequence"/>
</dbReference>
<evidence type="ECO:0000256" key="1">
    <source>
        <dbReference type="ARBA" id="ARBA00022491"/>
    </source>
</evidence>
<evidence type="ECO:0000313" key="6">
    <source>
        <dbReference type="Proteomes" id="UP000182130"/>
    </source>
</evidence>
<dbReference type="EMBL" id="FNEI01000027">
    <property type="protein sequence ID" value="SDK04489.1"/>
    <property type="molecule type" value="Genomic_DNA"/>
</dbReference>
<keyword evidence="1" id="KW-0678">Repressor</keyword>
<evidence type="ECO:0000313" key="5">
    <source>
        <dbReference type="EMBL" id="SDK04489.1"/>
    </source>
</evidence>
<dbReference type="Gene3D" id="3.40.50.2300">
    <property type="match status" value="2"/>
</dbReference>
<dbReference type="InterPro" id="IPR028082">
    <property type="entry name" value="Peripla_BP_I"/>
</dbReference>
<keyword evidence="4" id="KW-0804">Transcription</keyword>
<dbReference type="OrthoDB" id="2854648at2"/>
<keyword evidence="3 5" id="KW-0238">DNA-binding</keyword>
<dbReference type="InterPro" id="IPR000843">
    <property type="entry name" value="HTH_LacI"/>
</dbReference>